<protein>
    <submittedName>
        <fullName evidence="2">Predicted DNA-binding transcriptional regulator YafY, contains an HTH and WYL domains</fullName>
    </submittedName>
</protein>
<dbReference type="PANTHER" id="PTHR34580">
    <property type="match status" value="1"/>
</dbReference>
<proteinExistence type="predicted"/>
<dbReference type="EMBL" id="FNPG01000011">
    <property type="protein sequence ID" value="SDY25257.1"/>
    <property type="molecule type" value="Genomic_DNA"/>
</dbReference>
<name>A0A1H3ICB3_9FIRM</name>
<evidence type="ECO:0000313" key="2">
    <source>
        <dbReference type="EMBL" id="SDY25257.1"/>
    </source>
</evidence>
<dbReference type="STRING" id="1122142.SAMN02910414_01136"/>
<sequence length="334" mass="39373">MPRSENQKLKLFRLLEIFWIYTDENHGLTTPEIISKLESYEILVERKTVYADINELNKLGGFKIKKKKKGVNTYYYLTNKILSISQLKILVDASQAFKFIPEDTSEKLIKKLSLFSSKYESDGLKHQVRLRGRIKTNNHVVLEVIDTLNEAITKKKIVRFKYYKWVYEDNKIQLKERHENFLYSISPRALVYNDENYYFIGIDETINKEKFFRVDKMKDIELVENERMSSPGKTDTYDIVGCVNSNFDMYAAKKENVKIEFKKDVLGVIIDRFGTDIRMMDKGDGWYGTTLMNVGVSNTFFGWFFIIGMSAKIISPLHVKEKYKEYLLEQLKNY</sequence>
<accession>A0A1H3ICB3</accession>
<organism evidence="2 3">
    <name type="scientific">Lachnobacterium bovis DSM 14045</name>
    <dbReference type="NCBI Taxonomy" id="1122142"/>
    <lineage>
        <taxon>Bacteria</taxon>
        <taxon>Bacillati</taxon>
        <taxon>Bacillota</taxon>
        <taxon>Clostridia</taxon>
        <taxon>Lachnospirales</taxon>
        <taxon>Lachnospiraceae</taxon>
        <taxon>Lachnobacterium</taxon>
    </lineage>
</organism>
<dbReference type="PANTHER" id="PTHR34580:SF1">
    <property type="entry name" value="PROTEIN PAFC"/>
    <property type="match status" value="1"/>
</dbReference>
<evidence type="ECO:0000259" key="1">
    <source>
        <dbReference type="Pfam" id="PF13280"/>
    </source>
</evidence>
<gene>
    <name evidence="2" type="ORF">SAMN02910414_01136</name>
</gene>
<dbReference type="OrthoDB" id="9772503at2"/>
<dbReference type="AlphaFoldDB" id="A0A1H3ICB3"/>
<feature type="domain" description="WYL" evidence="1">
    <location>
        <begin position="143"/>
        <end position="221"/>
    </location>
</feature>
<dbReference type="GO" id="GO:0003677">
    <property type="term" value="F:DNA binding"/>
    <property type="evidence" value="ECO:0007669"/>
    <property type="project" value="UniProtKB-KW"/>
</dbReference>
<dbReference type="Pfam" id="PF13280">
    <property type="entry name" value="WYL"/>
    <property type="match status" value="1"/>
</dbReference>
<keyword evidence="3" id="KW-1185">Reference proteome</keyword>
<dbReference type="RefSeq" id="WP_074716945.1">
    <property type="nucleotide sequence ID" value="NZ_FNPG01000011.1"/>
</dbReference>
<dbReference type="PROSITE" id="PS52050">
    <property type="entry name" value="WYL"/>
    <property type="match status" value="1"/>
</dbReference>
<dbReference type="InterPro" id="IPR051534">
    <property type="entry name" value="CBASS_pafABC_assoc_protein"/>
</dbReference>
<reference evidence="2 3" key="1">
    <citation type="submission" date="2016-10" db="EMBL/GenBank/DDBJ databases">
        <authorList>
            <person name="de Groot N.N."/>
        </authorList>
    </citation>
    <scope>NUCLEOTIDE SEQUENCE [LARGE SCALE GENOMIC DNA]</scope>
    <source>
        <strain evidence="2 3">DSM 14045</strain>
    </source>
</reference>
<keyword evidence="2" id="KW-0238">DNA-binding</keyword>
<dbReference type="InterPro" id="IPR026881">
    <property type="entry name" value="WYL_dom"/>
</dbReference>
<evidence type="ECO:0000313" key="3">
    <source>
        <dbReference type="Proteomes" id="UP000183918"/>
    </source>
</evidence>
<dbReference type="Proteomes" id="UP000183918">
    <property type="component" value="Unassembled WGS sequence"/>
</dbReference>